<gene>
    <name evidence="2" type="ORF">ACFFUR_06190</name>
</gene>
<accession>A0ABV5J3I3</accession>
<evidence type="ECO:0000259" key="1">
    <source>
        <dbReference type="Pfam" id="PF02371"/>
    </source>
</evidence>
<dbReference type="InterPro" id="IPR003346">
    <property type="entry name" value="Transposase_20"/>
</dbReference>
<dbReference type="RefSeq" id="WP_353959614.1">
    <property type="nucleotide sequence ID" value="NZ_JBHMEW010000048.1"/>
</dbReference>
<dbReference type="EMBL" id="JBHMEW010000048">
    <property type="protein sequence ID" value="MFB9211386.1"/>
    <property type="molecule type" value="Genomic_DNA"/>
</dbReference>
<name>A0ABV5J3I3_9BACT</name>
<evidence type="ECO:0000313" key="3">
    <source>
        <dbReference type="Proteomes" id="UP001589654"/>
    </source>
</evidence>
<sequence>MITVQLLTEIGDIKKLRNFRQFNSYIGLKPVVHSRGDYDRKGYMTYRWRRELKSSLIECTWTTIQRSPIMLK</sequence>
<dbReference type="Pfam" id="PF02371">
    <property type="entry name" value="Transposase_20"/>
    <property type="match status" value="1"/>
</dbReference>
<protein>
    <submittedName>
        <fullName evidence="2">IS110 family transposase</fullName>
    </submittedName>
</protein>
<proteinExistence type="predicted"/>
<organism evidence="2 3">
    <name type="scientific">Echinicola jeungdonensis</name>
    <dbReference type="NCBI Taxonomy" id="709343"/>
    <lineage>
        <taxon>Bacteria</taxon>
        <taxon>Pseudomonadati</taxon>
        <taxon>Bacteroidota</taxon>
        <taxon>Cytophagia</taxon>
        <taxon>Cytophagales</taxon>
        <taxon>Cyclobacteriaceae</taxon>
        <taxon>Echinicola</taxon>
    </lineage>
</organism>
<evidence type="ECO:0000313" key="2">
    <source>
        <dbReference type="EMBL" id="MFB9211386.1"/>
    </source>
</evidence>
<comment type="caution">
    <text evidence="2">The sequence shown here is derived from an EMBL/GenBank/DDBJ whole genome shotgun (WGS) entry which is preliminary data.</text>
</comment>
<reference evidence="2 3" key="1">
    <citation type="submission" date="2024-09" db="EMBL/GenBank/DDBJ databases">
        <authorList>
            <person name="Sun Q."/>
            <person name="Mori K."/>
        </authorList>
    </citation>
    <scope>NUCLEOTIDE SEQUENCE [LARGE SCALE GENOMIC DNA]</scope>
    <source>
        <strain evidence="2 3">CECT 7682</strain>
    </source>
</reference>
<dbReference type="Proteomes" id="UP001589654">
    <property type="component" value="Unassembled WGS sequence"/>
</dbReference>
<feature type="domain" description="Transposase IS116/IS110/IS902 C-terminal" evidence="1">
    <location>
        <begin position="3"/>
        <end position="70"/>
    </location>
</feature>
<keyword evidence="3" id="KW-1185">Reference proteome</keyword>